<feature type="region of interest" description="Disordered" evidence="5">
    <location>
        <begin position="1"/>
        <end position="49"/>
    </location>
</feature>
<dbReference type="Gene3D" id="1.20.120.910">
    <property type="entry name" value="DksA, coiled-coil domain"/>
    <property type="match status" value="1"/>
</dbReference>
<feature type="domain" description="Zinc finger DksA/TraR C4-type" evidence="6">
    <location>
        <begin position="111"/>
        <end position="141"/>
    </location>
</feature>
<evidence type="ECO:0000256" key="3">
    <source>
        <dbReference type="ARBA" id="ARBA00022833"/>
    </source>
</evidence>
<evidence type="ECO:0000313" key="7">
    <source>
        <dbReference type="EMBL" id="RYP84449.1"/>
    </source>
</evidence>
<dbReference type="EMBL" id="SDKM01000023">
    <property type="protein sequence ID" value="RYP84449.1"/>
    <property type="molecule type" value="Genomic_DNA"/>
</dbReference>
<evidence type="ECO:0000256" key="1">
    <source>
        <dbReference type="ARBA" id="ARBA00022723"/>
    </source>
</evidence>
<comment type="caution">
    <text evidence="7">The sequence shown here is derived from an EMBL/GenBank/DDBJ whole genome shotgun (WGS) entry which is preliminary data.</text>
</comment>
<dbReference type="SUPFAM" id="SSF57716">
    <property type="entry name" value="Glucocorticoid receptor-like (DNA-binding domain)"/>
    <property type="match status" value="1"/>
</dbReference>
<dbReference type="PANTHER" id="PTHR33823:SF4">
    <property type="entry name" value="GENERAL STRESS PROTEIN 16O"/>
    <property type="match status" value="1"/>
</dbReference>
<dbReference type="PROSITE" id="PS51128">
    <property type="entry name" value="ZF_DKSA_2"/>
    <property type="match status" value="1"/>
</dbReference>
<evidence type="ECO:0000256" key="2">
    <source>
        <dbReference type="ARBA" id="ARBA00022771"/>
    </source>
</evidence>
<dbReference type="InterPro" id="IPR000962">
    <property type="entry name" value="Znf_DskA_TraR"/>
</dbReference>
<gene>
    <name evidence="7" type="ORF">EKO23_15615</name>
</gene>
<evidence type="ECO:0000313" key="8">
    <source>
        <dbReference type="Proteomes" id="UP000295198"/>
    </source>
</evidence>
<keyword evidence="3" id="KW-0862">Zinc</keyword>
<name>A0A4V1XYU3_9ACTN</name>
<dbReference type="RefSeq" id="WP_134718928.1">
    <property type="nucleotide sequence ID" value="NZ_SDKM01000023.1"/>
</dbReference>
<protein>
    <submittedName>
        <fullName evidence="7">TraR/DksA family transcriptional regulator</fullName>
    </submittedName>
</protein>
<accession>A0A4V1XYU3</accession>
<organism evidence="7 8">
    <name type="scientific">Nocardioides guangzhouensis</name>
    <dbReference type="NCBI Taxonomy" id="2497878"/>
    <lineage>
        <taxon>Bacteria</taxon>
        <taxon>Bacillati</taxon>
        <taxon>Actinomycetota</taxon>
        <taxon>Actinomycetes</taxon>
        <taxon>Propionibacteriales</taxon>
        <taxon>Nocardioidaceae</taxon>
        <taxon>Nocardioides</taxon>
    </lineage>
</organism>
<evidence type="ECO:0000256" key="4">
    <source>
        <dbReference type="PROSITE-ProRule" id="PRU00510"/>
    </source>
</evidence>
<feature type="zinc finger region" description="dksA C4-type" evidence="4">
    <location>
        <begin position="116"/>
        <end position="140"/>
    </location>
</feature>
<reference evidence="7 8" key="1">
    <citation type="submission" date="2019-01" db="EMBL/GenBank/DDBJ databases">
        <title>Nocardioides guangzhouensis sp. nov., an actinobacterium isolated from soil.</title>
        <authorList>
            <person name="Fu Y."/>
            <person name="Cai Y."/>
            <person name="Lin Z."/>
            <person name="Chen P."/>
        </authorList>
    </citation>
    <scope>NUCLEOTIDE SEQUENCE [LARGE SCALE GENOMIC DNA]</scope>
    <source>
        <strain evidence="7 8">130</strain>
    </source>
</reference>
<dbReference type="Pfam" id="PF01258">
    <property type="entry name" value="zf-dskA_traR"/>
    <property type="match status" value="1"/>
</dbReference>
<sequence>MTAHTHPVAPQKHHTSSAGASHNRSAGTTRDRSPAAGSSATLIELPDPAGVPFTDPVEVDAYLSQLEAVRQRQLDTLPSTSHLDQVAATYRATVERILHEVRAARDRVAAGRYGICTRCDTEIPLPRLELRPWAAMCARCAAH</sequence>
<dbReference type="PANTHER" id="PTHR33823">
    <property type="entry name" value="RNA POLYMERASE-BINDING TRANSCRIPTION FACTOR DKSA-RELATED"/>
    <property type="match status" value="1"/>
</dbReference>
<keyword evidence="1" id="KW-0479">Metal-binding</keyword>
<dbReference type="AlphaFoldDB" id="A0A4V1XYU3"/>
<evidence type="ECO:0000256" key="5">
    <source>
        <dbReference type="SAM" id="MobiDB-lite"/>
    </source>
</evidence>
<dbReference type="Proteomes" id="UP000295198">
    <property type="component" value="Unassembled WGS sequence"/>
</dbReference>
<dbReference type="GO" id="GO:0008270">
    <property type="term" value="F:zinc ion binding"/>
    <property type="evidence" value="ECO:0007669"/>
    <property type="project" value="UniProtKB-KW"/>
</dbReference>
<keyword evidence="2" id="KW-0863">Zinc-finger</keyword>
<keyword evidence="8" id="KW-1185">Reference proteome</keyword>
<feature type="compositionally biased region" description="Polar residues" evidence="5">
    <location>
        <begin position="16"/>
        <end position="28"/>
    </location>
</feature>
<proteinExistence type="predicted"/>
<evidence type="ECO:0000259" key="6">
    <source>
        <dbReference type="Pfam" id="PF01258"/>
    </source>
</evidence>
<dbReference type="OrthoDB" id="1121111at2"/>